<dbReference type="KEGG" id="ole:K0B96_10540"/>
<name>A0A8F9TRP8_9BACT</name>
<dbReference type="Proteomes" id="UP000825051">
    <property type="component" value="Chromosome"/>
</dbReference>
<protein>
    <submittedName>
        <fullName evidence="2">Type II toxin-antitoxin system VapC family toxin</fullName>
    </submittedName>
</protein>
<keyword evidence="3" id="KW-1185">Reference proteome</keyword>
<dbReference type="Gene3D" id="3.40.50.1010">
    <property type="entry name" value="5'-nuclease"/>
    <property type="match status" value="1"/>
</dbReference>
<proteinExistence type="predicted"/>
<dbReference type="SUPFAM" id="SSF88723">
    <property type="entry name" value="PIN domain-like"/>
    <property type="match status" value="1"/>
</dbReference>
<organism evidence="2 3">
    <name type="scientific">Horticoccus luteus</name>
    <dbReference type="NCBI Taxonomy" id="2862869"/>
    <lineage>
        <taxon>Bacteria</taxon>
        <taxon>Pseudomonadati</taxon>
        <taxon>Verrucomicrobiota</taxon>
        <taxon>Opitutia</taxon>
        <taxon>Opitutales</taxon>
        <taxon>Opitutaceae</taxon>
        <taxon>Horticoccus</taxon>
    </lineage>
</organism>
<feature type="domain" description="PIN" evidence="1">
    <location>
        <begin position="1"/>
        <end position="131"/>
    </location>
</feature>
<evidence type="ECO:0000313" key="2">
    <source>
        <dbReference type="EMBL" id="QYM77761.1"/>
    </source>
</evidence>
<dbReference type="CDD" id="cd09874">
    <property type="entry name" value="PIN_MT3492-like"/>
    <property type="match status" value="1"/>
</dbReference>
<evidence type="ECO:0000313" key="3">
    <source>
        <dbReference type="Proteomes" id="UP000825051"/>
    </source>
</evidence>
<dbReference type="Pfam" id="PF01850">
    <property type="entry name" value="PIN"/>
    <property type="match status" value="1"/>
</dbReference>
<dbReference type="AlphaFoldDB" id="A0A8F9TRP8"/>
<dbReference type="InterPro" id="IPR002716">
    <property type="entry name" value="PIN_dom"/>
</dbReference>
<dbReference type="InterPro" id="IPR029060">
    <property type="entry name" value="PIN-like_dom_sf"/>
</dbReference>
<dbReference type="RefSeq" id="WP_220160865.1">
    <property type="nucleotide sequence ID" value="NZ_CP080507.1"/>
</dbReference>
<reference evidence="2" key="1">
    <citation type="submission" date="2021-08" db="EMBL/GenBank/DDBJ databases">
        <title>Genome of a novel bacterium of the phylum Verrucomicrobia, Oleiharenicola sp. KSB-15.</title>
        <authorList>
            <person name="Chung J.-H."/>
            <person name="Ahn J.-H."/>
            <person name="Yoon Y."/>
            <person name="Kim D.-Y."/>
            <person name="An S.-H."/>
            <person name="Park I."/>
            <person name="Yeon J."/>
        </authorList>
    </citation>
    <scope>NUCLEOTIDE SEQUENCE</scope>
    <source>
        <strain evidence="2">KSB-15</strain>
    </source>
</reference>
<evidence type="ECO:0000259" key="1">
    <source>
        <dbReference type="Pfam" id="PF01850"/>
    </source>
</evidence>
<gene>
    <name evidence="2" type="ORF">K0B96_10540</name>
</gene>
<accession>A0A8F9TRP8</accession>
<dbReference type="EMBL" id="CP080507">
    <property type="protein sequence ID" value="QYM77761.1"/>
    <property type="molecule type" value="Genomic_DNA"/>
</dbReference>
<sequence>MYLDTCVLAKLFVNEPDSAACVAKVSGSVIVTSELAYGELFSTLLRKERAKEINAAQRSLLWAEFERQVQEESIYLAVLDGTIARKAKDVMLDVHPHVPLRTLDAIHLATYLSVITGSFFTKDQRMREAARLLEIPLVE</sequence>